<dbReference type="PRINTS" id="PR00862">
    <property type="entry name" value="PROLIGOPTASE"/>
</dbReference>
<dbReference type="SUPFAM" id="SSF53474">
    <property type="entry name" value="alpha/beta-Hydrolases"/>
    <property type="match status" value="1"/>
</dbReference>
<dbReference type="Gene3D" id="2.130.10.120">
    <property type="entry name" value="Prolyl oligopeptidase, N-terminal domain"/>
    <property type="match status" value="1"/>
</dbReference>
<dbReference type="GO" id="GO:0004252">
    <property type="term" value="F:serine-type endopeptidase activity"/>
    <property type="evidence" value="ECO:0007669"/>
    <property type="project" value="InterPro"/>
</dbReference>
<keyword evidence="5" id="KW-1185">Reference proteome</keyword>
<evidence type="ECO:0000259" key="3">
    <source>
        <dbReference type="Pfam" id="PF00326"/>
    </source>
</evidence>
<keyword evidence="2" id="KW-0720">Serine protease</keyword>
<sequence length="656" mass="69821">MTEADAAVTQAVAPAVASAVELGNALVDAWGSWNPTMTPDASRMAFISDRGGVPELWVQEVPSGEDALRDALPQPTCIHLSDDPVISVTWSADSAWLACAVATGGGVRSQVWVVRPDGTDARRLAGSPEQHAELGPWTRSGHRVVVTIPSAEIGEPTSTYLVDPVTGDFELLAVGELIHVLDLSVGEELVIIRDGRRGHEFCVVVDRVSDQDHPLLPHSSATTVVAAAESAAATALLTGATGSTSVALLRPAPEGADALAELGASAPLTAYLATEVGAQRHRLVALPLGPNGWRGVPQVLAERDDAELEALDADDAGRLLLMVWNRAGTSEIELFDTTTGVRIGVPELPGLVASSPVLSRDGGTVILSVEGPERPRELWRLDTATHRWARVTQVPVLPERELVTPTLERFEGADGLALTGWLYRVPGTMEPGRAMLSLHGGPESQERPTFNPQYQAMLAAGIAVFAPNVRGSSGFGRTFSHLDDVHGRQGAFDDVIASAGHLVALGVADPARIAVTGRSYGGYLTLASLAFSPEVFAAGIDICGMSHLLTFYRDTEPWIAAAAVTKYGHPEHDQKLLRRISPLPSADRISAPVLVVHGELDTNVPLNEALQMVSALRERGKPVEYLELAGEGHEYRRADSRRLLGETMVRFLAQTL</sequence>
<dbReference type="PANTHER" id="PTHR42776:SF27">
    <property type="entry name" value="DIPEPTIDYL PEPTIDASE FAMILY MEMBER 6"/>
    <property type="match status" value="1"/>
</dbReference>
<dbReference type="InterPro" id="IPR001375">
    <property type="entry name" value="Peptidase_S9_cat"/>
</dbReference>
<dbReference type="Pfam" id="PF07676">
    <property type="entry name" value="PD40"/>
    <property type="match status" value="1"/>
</dbReference>
<dbReference type="InterPro" id="IPR011042">
    <property type="entry name" value="6-blade_b-propeller_TolB-like"/>
</dbReference>
<gene>
    <name evidence="4" type="ORF">GCM10011399_36190</name>
</gene>
<dbReference type="SUPFAM" id="SSF50993">
    <property type="entry name" value="Peptidase/esterase 'gauge' domain"/>
    <property type="match status" value="1"/>
</dbReference>
<evidence type="ECO:0000313" key="5">
    <source>
        <dbReference type="Proteomes" id="UP000598775"/>
    </source>
</evidence>
<dbReference type="RefSeq" id="WP_229715516.1">
    <property type="nucleotide sequence ID" value="NZ_BMGP01000007.1"/>
</dbReference>
<keyword evidence="1" id="KW-0378">Hydrolase</keyword>
<dbReference type="InterPro" id="IPR029058">
    <property type="entry name" value="AB_hydrolase_fold"/>
</dbReference>
<dbReference type="Proteomes" id="UP000598775">
    <property type="component" value="Unassembled WGS sequence"/>
</dbReference>
<dbReference type="PANTHER" id="PTHR42776">
    <property type="entry name" value="SERINE PEPTIDASE S9 FAMILY MEMBER"/>
    <property type="match status" value="1"/>
</dbReference>
<dbReference type="Gene3D" id="3.40.50.1820">
    <property type="entry name" value="alpha/beta hydrolase"/>
    <property type="match status" value="1"/>
</dbReference>
<evidence type="ECO:0000256" key="2">
    <source>
        <dbReference type="ARBA" id="ARBA00022825"/>
    </source>
</evidence>
<reference evidence="4 5" key="1">
    <citation type="journal article" date="2014" name="Int. J. Syst. Evol. Microbiol.">
        <title>Complete genome sequence of Corynebacterium casei LMG S-19264T (=DSM 44701T), isolated from a smear-ripened cheese.</title>
        <authorList>
            <consortium name="US DOE Joint Genome Institute (JGI-PGF)"/>
            <person name="Walter F."/>
            <person name="Albersmeier A."/>
            <person name="Kalinowski J."/>
            <person name="Ruckert C."/>
        </authorList>
    </citation>
    <scope>NUCLEOTIDE SEQUENCE [LARGE SCALE GENOMIC DNA]</scope>
    <source>
        <strain evidence="4 5">CGMCC 1.12976</strain>
    </source>
</reference>
<protein>
    <submittedName>
        <fullName evidence="4">Peptidase S9</fullName>
    </submittedName>
</protein>
<dbReference type="Gene3D" id="2.120.10.30">
    <property type="entry name" value="TolB, C-terminal domain"/>
    <property type="match status" value="1"/>
</dbReference>
<dbReference type="Pfam" id="PF00326">
    <property type="entry name" value="Peptidase_S9"/>
    <property type="match status" value="1"/>
</dbReference>
<dbReference type="AlphaFoldDB" id="A0A917BFQ2"/>
<dbReference type="GO" id="GO:0006508">
    <property type="term" value="P:proteolysis"/>
    <property type="evidence" value="ECO:0007669"/>
    <property type="project" value="InterPro"/>
</dbReference>
<comment type="caution">
    <text evidence="4">The sequence shown here is derived from an EMBL/GenBank/DDBJ whole genome shotgun (WGS) entry which is preliminary data.</text>
</comment>
<organism evidence="4 5">
    <name type="scientific">Subtercola lobariae</name>
    <dbReference type="NCBI Taxonomy" id="1588641"/>
    <lineage>
        <taxon>Bacteria</taxon>
        <taxon>Bacillati</taxon>
        <taxon>Actinomycetota</taxon>
        <taxon>Actinomycetes</taxon>
        <taxon>Micrococcales</taxon>
        <taxon>Microbacteriaceae</taxon>
        <taxon>Subtercola</taxon>
    </lineage>
</organism>
<evidence type="ECO:0000313" key="4">
    <source>
        <dbReference type="EMBL" id="GGF40098.1"/>
    </source>
</evidence>
<accession>A0A917BFQ2</accession>
<evidence type="ECO:0000256" key="1">
    <source>
        <dbReference type="ARBA" id="ARBA00022801"/>
    </source>
</evidence>
<feature type="domain" description="Peptidase S9 prolyl oligopeptidase catalytic" evidence="3">
    <location>
        <begin position="450"/>
        <end position="656"/>
    </location>
</feature>
<name>A0A917BFQ2_9MICO</name>
<keyword evidence="2" id="KW-0645">Protease</keyword>
<dbReference type="EMBL" id="BMGP01000007">
    <property type="protein sequence ID" value="GGF40098.1"/>
    <property type="molecule type" value="Genomic_DNA"/>
</dbReference>
<proteinExistence type="predicted"/>
<dbReference type="InterPro" id="IPR011659">
    <property type="entry name" value="WD40"/>
</dbReference>
<dbReference type="InterPro" id="IPR002470">
    <property type="entry name" value="Peptidase_S9A"/>
</dbReference>